<comment type="caution">
    <text evidence="2">The sequence shown here is derived from an EMBL/GenBank/DDBJ whole genome shotgun (WGS) entry which is preliminary data.</text>
</comment>
<proteinExistence type="predicted"/>
<name>A0A3D8Q5Q8_9HELO</name>
<keyword evidence="1" id="KW-0732">Signal</keyword>
<evidence type="ECO:0000313" key="3">
    <source>
        <dbReference type="Proteomes" id="UP000256328"/>
    </source>
</evidence>
<evidence type="ECO:0000313" key="2">
    <source>
        <dbReference type="EMBL" id="RDW56978.1"/>
    </source>
</evidence>
<evidence type="ECO:0000256" key="1">
    <source>
        <dbReference type="SAM" id="SignalP"/>
    </source>
</evidence>
<dbReference type="AlphaFoldDB" id="A0A3D8Q5Q8"/>
<dbReference type="EMBL" id="PDLN01000024">
    <property type="protein sequence ID" value="RDW56978.1"/>
    <property type="molecule type" value="Genomic_DNA"/>
</dbReference>
<dbReference type="OrthoDB" id="4434395at2759"/>
<dbReference type="InterPro" id="IPR015943">
    <property type="entry name" value="WD40/YVTN_repeat-like_dom_sf"/>
</dbReference>
<dbReference type="Gene3D" id="2.130.10.10">
    <property type="entry name" value="YVTN repeat-like/Quinoprotein amine dehydrogenase"/>
    <property type="match status" value="1"/>
</dbReference>
<feature type="chain" id="PRO_5017645337" evidence="1">
    <location>
        <begin position="19"/>
        <end position="352"/>
    </location>
</feature>
<accession>A0A3D8Q5Q8</accession>
<dbReference type="Proteomes" id="UP000256328">
    <property type="component" value="Unassembled WGS sequence"/>
</dbReference>
<protein>
    <submittedName>
        <fullName evidence="2">Uncharacterized protein</fullName>
    </submittedName>
</protein>
<gene>
    <name evidence="2" type="ORF">BP5796_13045</name>
</gene>
<dbReference type="CDD" id="cd12811">
    <property type="entry name" value="MALA"/>
    <property type="match status" value="1"/>
</dbReference>
<keyword evidence="3" id="KW-1185">Reference proteome</keyword>
<sequence length="352" mass="37993">MLLSAVVTIGTLLGSASATTAKLTAVISGDFNITNYRLYPENSDYDSRNKKLYLGSNFNASVLEYDPFTTQQKVITFEGITGNSNYHISGVDYDSYTGYVYFSANAGEPFVSRGANLTGSNKLIKYDPVAGKVVWEASMDNFAATVEKETGSAVNGFEDMEQDASGNCYYSAAYGGAIAKVSSGGEVTSFYVPKHINNSVASYQGLVWTNNKLIAHDDSVSQLVYFDTTSTSPEPVNITTTGLPSTLVLDCDGLYFPPKYNNKILLCSSDSQDAIYVFKSSDVWRTTRFLGSVANPITGSALPTSTVQIEQSIYINEEYFLDSGAFDAAGNRSVFPYVDITSKVASLANAHS</sequence>
<reference evidence="2 3" key="1">
    <citation type="journal article" date="2018" name="IMA Fungus">
        <title>IMA Genome-F 9: Draft genome sequence of Annulohypoxylon stygium, Aspergillus mulundensis, Berkeleyomyces basicola (syn. Thielaviopsis basicola), Ceratocystis smalleyi, two Cercospora beticola strains, Coleophoma cylindrospora, Fusarium fracticaudum, Phialophora cf. hyalina, and Morchella septimelata.</title>
        <authorList>
            <person name="Wingfield B.D."/>
            <person name="Bills G.F."/>
            <person name="Dong Y."/>
            <person name="Huang W."/>
            <person name="Nel W.J."/>
            <person name="Swalarsk-Parry B.S."/>
            <person name="Vaghefi N."/>
            <person name="Wilken P.M."/>
            <person name="An Z."/>
            <person name="de Beer Z.W."/>
            <person name="De Vos L."/>
            <person name="Chen L."/>
            <person name="Duong T.A."/>
            <person name="Gao Y."/>
            <person name="Hammerbacher A."/>
            <person name="Kikkert J.R."/>
            <person name="Li Y."/>
            <person name="Li H."/>
            <person name="Li K."/>
            <person name="Li Q."/>
            <person name="Liu X."/>
            <person name="Ma X."/>
            <person name="Naidoo K."/>
            <person name="Pethybridge S.J."/>
            <person name="Sun J."/>
            <person name="Steenkamp E.T."/>
            <person name="van der Nest M.A."/>
            <person name="van Wyk S."/>
            <person name="Wingfield M.J."/>
            <person name="Xiong C."/>
            <person name="Yue Q."/>
            <person name="Zhang X."/>
        </authorList>
    </citation>
    <scope>NUCLEOTIDE SEQUENCE [LARGE SCALE GENOMIC DNA]</scope>
    <source>
        <strain evidence="2 3">BP5796</strain>
    </source>
</reference>
<dbReference type="Pfam" id="PF22701">
    <property type="entry name" value="Mala_s_1-like"/>
    <property type="match status" value="1"/>
</dbReference>
<organism evidence="2 3">
    <name type="scientific">Coleophoma crateriformis</name>
    <dbReference type="NCBI Taxonomy" id="565419"/>
    <lineage>
        <taxon>Eukaryota</taxon>
        <taxon>Fungi</taxon>
        <taxon>Dikarya</taxon>
        <taxon>Ascomycota</taxon>
        <taxon>Pezizomycotina</taxon>
        <taxon>Leotiomycetes</taxon>
        <taxon>Helotiales</taxon>
        <taxon>Dermateaceae</taxon>
        <taxon>Coleophoma</taxon>
    </lineage>
</organism>
<dbReference type="SUPFAM" id="SSF63825">
    <property type="entry name" value="YWTD domain"/>
    <property type="match status" value="1"/>
</dbReference>
<dbReference type="InterPro" id="IPR054550">
    <property type="entry name" value="Mala_s_1-like"/>
</dbReference>
<feature type="signal peptide" evidence="1">
    <location>
        <begin position="1"/>
        <end position="18"/>
    </location>
</feature>